<dbReference type="InterPro" id="IPR003594">
    <property type="entry name" value="HATPase_dom"/>
</dbReference>
<dbReference type="HOGENOM" id="CLU_000445_89_37_4"/>
<evidence type="ECO:0000256" key="9">
    <source>
        <dbReference type="ARBA" id="ARBA00022840"/>
    </source>
</evidence>
<dbReference type="Pfam" id="PF02518">
    <property type="entry name" value="HATPase_c"/>
    <property type="match status" value="1"/>
</dbReference>
<evidence type="ECO:0000259" key="14">
    <source>
        <dbReference type="PROSITE" id="PS50109"/>
    </source>
</evidence>
<evidence type="ECO:0000256" key="10">
    <source>
        <dbReference type="ARBA" id="ARBA00022989"/>
    </source>
</evidence>
<dbReference type="CDD" id="cd00075">
    <property type="entry name" value="HATPase"/>
    <property type="match status" value="1"/>
</dbReference>
<gene>
    <name evidence="16" type="ORF">GJA_5332</name>
</gene>
<dbReference type="InterPro" id="IPR005467">
    <property type="entry name" value="His_kinase_dom"/>
</dbReference>
<reference evidence="16 17" key="1">
    <citation type="journal article" date="2015" name="Genome Announc.">
        <title>Genome Sequence of Mushroom Soft-Rot Pathogen Janthinobacterium agaricidamnosum.</title>
        <authorList>
            <person name="Graupner K."/>
            <person name="Lackner G."/>
            <person name="Hertweck C."/>
        </authorList>
    </citation>
    <scope>NUCLEOTIDE SEQUENCE [LARGE SCALE GENOMIC DNA]</scope>
    <source>
        <strain evidence="17">NBRC 102515 / DSM 9628</strain>
    </source>
</reference>
<dbReference type="InterPro" id="IPR036890">
    <property type="entry name" value="HATPase_C_sf"/>
</dbReference>
<feature type="transmembrane region" description="Helical" evidence="13">
    <location>
        <begin position="12"/>
        <end position="31"/>
    </location>
</feature>
<accession>W0VET6</accession>
<dbReference type="OrthoDB" id="9812260at2"/>
<feature type="domain" description="Histidine kinase" evidence="14">
    <location>
        <begin position="234"/>
        <end position="451"/>
    </location>
</feature>
<evidence type="ECO:0000256" key="7">
    <source>
        <dbReference type="ARBA" id="ARBA00022741"/>
    </source>
</evidence>
<dbReference type="GO" id="GO:0005524">
    <property type="term" value="F:ATP binding"/>
    <property type="evidence" value="ECO:0007669"/>
    <property type="project" value="UniProtKB-KW"/>
</dbReference>
<keyword evidence="9" id="KW-0067">ATP-binding</keyword>
<dbReference type="InterPro" id="IPR003661">
    <property type="entry name" value="HisK_dim/P_dom"/>
</dbReference>
<organism evidence="16 17">
    <name type="scientific">Janthinobacterium agaricidamnosum NBRC 102515 = DSM 9628</name>
    <dbReference type="NCBI Taxonomy" id="1349767"/>
    <lineage>
        <taxon>Bacteria</taxon>
        <taxon>Pseudomonadati</taxon>
        <taxon>Pseudomonadota</taxon>
        <taxon>Betaproteobacteria</taxon>
        <taxon>Burkholderiales</taxon>
        <taxon>Oxalobacteraceae</taxon>
        <taxon>Janthinobacterium</taxon>
    </lineage>
</organism>
<evidence type="ECO:0000256" key="3">
    <source>
        <dbReference type="ARBA" id="ARBA00012438"/>
    </source>
</evidence>
<dbReference type="InterPro" id="IPR013727">
    <property type="entry name" value="2CSK_N"/>
</dbReference>
<name>W0VET6_9BURK</name>
<dbReference type="PANTHER" id="PTHR45436">
    <property type="entry name" value="SENSOR HISTIDINE KINASE YKOH"/>
    <property type="match status" value="1"/>
</dbReference>
<dbReference type="Pfam" id="PF08521">
    <property type="entry name" value="2CSK_N"/>
    <property type="match status" value="1"/>
</dbReference>
<dbReference type="Gene3D" id="1.10.287.130">
    <property type="match status" value="1"/>
</dbReference>
<dbReference type="Proteomes" id="UP000027604">
    <property type="component" value="Chromosome I"/>
</dbReference>
<evidence type="ECO:0000259" key="15">
    <source>
        <dbReference type="PROSITE" id="PS50885"/>
    </source>
</evidence>
<dbReference type="AlphaFoldDB" id="W0VET6"/>
<dbReference type="PATRIC" id="fig|1349767.4.peg.1926"/>
<dbReference type="Pfam" id="PF00512">
    <property type="entry name" value="HisKA"/>
    <property type="match status" value="1"/>
</dbReference>
<comment type="subcellular location">
    <subcellularLocation>
        <location evidence="2">Membrane</location>
        <topology evidence="2">Multi-pass membrane protein</topology>
    </subcellularLocation>
</comment>
<dbReference type="InterPro" id="IPR004358">
    <property type="entry name" value="Sig_transdc_His_kin-like_C"/>
</dbReference>
<feature type="transmembrane region" description="Helical" evidence="13">
    <location>
        <begin position="154"/>
        <end position="173"/>
    </location>
</feature>
<dbReference type="Gene3D" id="3.30.565.10">
    <property type="entry name" value="Histidine kinase-like ATPase, C-terminal domain"/>
    <property type="match status" value="1"/>
</dbReference>
<dbReference type="SMART" id="SM00388">
    <property type="entry name" value="HisKA"/>
    <property type="match status" value="1"/>
</dbReference>
<dbReference type="PANTHER" id="PTHR45436:SF14">
    <property type="entry name" value="SENSOR PROTEIN QSEC"/>
    <property type="match status" value="1"/>
</dbReference>
<dbReference type="PRINTS" id="PR00344">
    <property type="entry name" value="BCTRLSENSOR"/>
</dbReference>
<keyword evidence="11" id="KW-0902">Two-component regulatory system</keyword>
<dbReference type="PROSITE" id="PS50885">
    <property type="entry name" value="HAMP"/>
    <property type="match status" value="1"/>
</dbReference>
<dbReference type="RefSeq" id="WP_038497710.1">
    <property type="nucleotide sequence ID" value="NZ_BCTH01000020.1"/>
</dbReference>
<evidence type="ECO:0000256" key="11">
    <source>
        <dbReference type="ARBA" id="ARBA00023012"/>
    </source>
</evidence>
<keyword evidence="4" id="KW-0597">Phosphoprotein</keyword>
<dbReference type="EC" id="2.7.13.3" evidence="3"/>
<evidence type="ECO:0000256" key="8">
    <source>
        <dbReference type="ARBA" id="ARBA00022777"/>
    </source>
</evidence>
<evidence type="ECO:0000313" key="17">
    <source>
        <dbReference type="Proteomes" id="UP000027604"/>
    </source>
</evidence>
<dbReference type="SMART" id="SM00387">
    <property type="entry name" value="HATPase_c"/>
    <property type="match status" value="1"/>
</dbReference>
<keyword evidence="12 13" id="KW-0472">Membrane</keyword>
<evidence type="ECO:0000256" key="4">
    <source>
        <dbReference type="ARBA" id="ARBA00022553"/>
    </source>
</evidence>
<evidence type="ECO:0000256" key="13">
    <source>
        <dbReference type="SAM" id="Phobius"/>
    </source>
</evidence>
<keyword evidence="6 13" id="KW-0812">Transmembrane</keyword>
<keyword evidence="17" id="KW-1185">Reference proteome</keyword>
<evidence type="ECO:0000256" key="6">
    <source>
        <dbReference type="ARBA" id="ARBA00022692"/>
    </source>
</evidence>
<keyword evidence="7" id="KW-0547">Nucleotide-binding</keyword>
<dbReference type="STRING" id="1349767.GJA_5332"/>
<sequence>MTGSLKGRMIRALVWWVLCAWSISLGTTYIITTNSQTSNWDDKLQSIAIKLLQMTPADAHANGAALQARPEVVASNDELTFQVWGDGKRLLASTPGAPRTPLRADFHDGFSNVGIGGQNWRVYAVSDRSGRFQVQVGHDRSMINTDFQKHSLKAVSLAALGMACAGLMMWWAVSRALKPLAKVEQATRGRSRFDLTPLPTGSLPSELLPLVDSFNHVLAHLDQAINAERQFISDAAHELRTPLAALQAQLEVAMRARTDEDRSQALRKVLVGVQRSSRLSDQLLDMARLEAGNRAPLRARCDLKDIVRHVASEFDFSASRLQRSIELALEPCPVWCDVDEIGILLRNLVDNALRYTFPGGRVRISCGLRGDGDAGKAFLEVADDGPGVPAAEQDAIFIRFYRVAGNGNVRGSGIGLSLVGRIASTHHAWIETGAGFGDPGFSVRLLFPPCGAPA</sequence>
<keyword evidence="8" id="KW-0418">Kinase</keyword>
<evidence type="ECO:0000313" key="16">
    <source>
        <dbReference type="EMBL" id="CDG85928.1"/>
    </source>
</evidence>
<evidence type="ECO:0000256" key="12">
    <source>
        <dbReference type="ARBA" id="ARBA00023136"/>
    </source>
</evidence>
<keyword evidence="10 13" id="KW-1133">Transmembrane helix</keyword>
<evidence type="ECO:0000256" key="1">
    <source>
        <dbReference type="ARBA" id="ARBA00000085"/>
    </source>
</evidence>
<comment type="catalytic activity">
    <reaction evidence="1">
        <text>ATP + protein L-histidine = ADP + protein N-phospho-L-histidine.</text>
        <dbReference type="EC" id="2.7.13.3"/>
    </reaction>
</comment>
<dbReference type="SUPFAM" id="SSF47384">
    <property type="entry name" value="Homodimeric domain of signal transducing histidine kinase"/>
    <property type="match status" value="1"/>
</dbReference>
<dbReference type="GO" id="GO:0000155">
    <property type="term" value="F:phosphorelay sensor kinase activity"/>
    <property type="evidence" value="ECO:0007669"/>
    <property type="project" value="InterPro"/>
</dbReference>
<keyword evidence="5" id="KW-0808">Transferase</keyword>
<evidence type="ECO:0000256" key="2">
    <source>
        <dbReference type="ARBA" id="ARBA00004141"/>
    </source>
</evidence>
<dbReference type="SUPFAM" id="SSF55874">
    <property type="entry name" value="ATPase domain of HSP90 chaperone/DNA topoisomerase II/histidine kinase"/>
    <property type="match status" value="1"/>
</dbReference>
<dbReference type="InterPro" id="IPR003660">
    <property type="entry name" value="HAMP_dom"/>
</dbReference>
<dbReference type="eggNOG" id="COG2205">
    <property type="taxonomic scope" value="Bacteria"/>
</dbReference>
<dbReference type="InterPro" id="IPR036097">
    <property type="entry name" value="HisK_dim/P_sf"/>
</dbReference>
<feature type="domain" description="HAMP" evidence="15">
    <location>
        <begin position="174"/>
        <end position="226"/>
    </location>
</feature>
<dbReference type="KEGG" id="jag:GJA_5332"/>
<dbReference type="GO" id="GO:0005886">
    <property type="term" value="C:plasma membrane"/>
    <property type="evidence" value="ECO:0007669"/>
    <property type="project" value="TreeGrafter"/>
</dbReference>
<proteinExistence type="predicted"/>
<dbReference type="PROSITE" id="PS50109">
    <property type="entry name" value="HIS_KIN"/>
    <property type="match status" value="1"/>
</dbReference>
<protein>
    <recommendedName>
        <fullName evidence="3">histidine kinase</fullName>
        <ecNumber evidence="3">2.7.13.3</ecNumber>
    </recommendedName>
</protein>
<evidence type="ECO:0000256" key="5">
    <source>
        <dbReference type="ARBA" id="ARBA00022679"/>
    </source>
</evidence>
<dbReference type="EMBL" id="HG322949">
    <property type="protein sequence ID" value="CDG85928.1"/>
    <property type="molecule type" value="Genomic_DNA"/>
</dbReference>
<dbReference type="CDD" id="cd00082">
    <property type="entry name" value="HisKA"/>
    <property type="match status" value="1"/>
</dbReference>
<dbReference type="InterPro" id="IPR050428">
    <property type="entry name" value="TCS_sensor_his_kinase"/>
</dbReference>